<reference evidence="2 3" key="1">
    <citation type="submission" date="2018-02" db="EMBL/GenBank/DDBJ databases">
        <title>The genomes of Aspergillus section Nigri reveals drivers in fungal speciation.</title>
        <authorList>
            <consortium name="DOE Joint Genome Institute"/>
            <person name="Vesth T.C."/>
            <person name="Nybo J."/>
            <person name="Theobald S."/>
            <person name="Brandl J."/>
            <person name="Frisvad J.C."/>
            <person name="Nielsen K.F."/>
            <person name="Lyhne E.K."/>
            <person name="Kogle M.E."/>
            <person name="Kuo A."/>
            <person name="Riley R."/>
            <person name="Clum A."/>
            <person name="Nolan M."/>
            <person name="Lipzen A."/>
            <person name="Salamov A."/>
            <person name="Henrissat B."/>
            <person name="Wiebenga A."/>
            <person name="De vries R.P."/>
            <person name="Grigoriev I.V."/>
            <person name="Mortensen U.H."/>
            <person name="Andersen M.R."/>
            <person name="Baker S.E."/>
        </authorList>
    </citation>
    <scope>NUCLEOTIDE SEQUENCE [LARGE SCALE GENOMIC DNA]</scope>
    <source>
        <strain evidence="2 3">CBS 101889</strain>
    </source>
</reference>
<dbReference type="RefSeq" id="XP_025548631.1">
    <property type="nucleotide sequence ID" value="XM_025700718.1"/>
</dbReference>
<organism evidence="2 3">
    <name type="scientific">Aspergillus homomorphus (strain CBS 101889)</name>
    <dbReference type="NCBI Taxonomy" id="1450537"/>
    <lineage>
        <taxon>Eukaryota</taxon>
        <taxon>Fungi</taxon>
        <taxon>Dikarya</taxon>
        <taxon>Ascomycota</taxon>
        <taxon>Pezizomycotina</taxon>
        <taxon>Eurotiomycetes</taxon>
        <taxon>Eurotiomycetidae</taxon>
        <taxon>Eurotiales</taxon>
        <taxon>Aspergillaceae</taxon>
        <taxon>Aspergillus</taxon>
        <taxon>Aspergillus subgen. Circumdati</taxon>
    </lineage>
</organism>
<proteinExistence type="predicted"/>
<dbReference type="EMBL" id="KZ824303">
    <property type="protein sequence ID" value="RAL09477.1"/>
    <property type="molecule type" value="Genomic_DNA"/>
</dbReference>
<dbReference type="GeneID" id="37205007"/>
<name>A0A395HNT1_ASPHC</name>
<feature type="transmembrane region" description="Helical" evidence="1">
    <location>
        <begin position="31"/>
        <end position="51"/>
    </location>
</feature>
<keyword evidence="1" id="KW-1133">Transmembrane helix</keyword>
<accession>A0A395HNT1</accession>
<dbReference type="VEuPathDB" id="FungiDB:BO97DRAFT_479928"/>
<evidence type="ECO:0000256" key="1">
    <source>
        <dbReference type="SAM" id="Phobius"/>
    </source>
</evidence>
<dbReference type="Proteomes" id="UP000248961">
    <property type="component" value="Unassembled WGS sequence"/>
</dbReference>
<evidence type="ECO:0000313" key="3">
    <source>
        <dbReference type="Proteomes" id="UP000248961"/>
    </source>
</evidence>
<sequence length="132" mass="14536">MDQMTPVAGGFFVSSGLKVLCDPACPASAAPSSPSFSIIIIIIIPVQSWLVKREVYRKYHDLSRNPLVSDRFYWVYRSASGRTKCLALLAMDSVVHPSLSAASHREALVTLLLWISWSMLRSDFDSGAATTE</sequence>
<evidence type="ECO:0000313" key="2">
    <source>
        <dbReference type="EMBL" id="RAL09477.1"/>
    </source>
</evidence>
<gene>
    <name evidence="2" type="ORF">BO97DRAFT_479928</name>
</gene>
<keyword evidence="3" id="KW-1185">Reference proteome</keyword>
<keyword evidence="1" id="KW-0812">Transmembrane</keyword>
<keyword evidence="1" id="KW-0472">Membrane</keyword>
<protein>
    <submittedName>
        <fullName evidence="2">Uncharacterized protein</fullName>
    </submittedName>
</protein>
<dbReference type="AlphaFoldDB" id="A0A395HNT1"/>